<reference evidence="1" key="1">
    <citation type="journal article" date="2021" name="PeerJ">
        <title>Extensive microbial diversity within the chicken gut microbiome revealed by metagenomics and culture.</title>
        <authorList>
            <person name="Gilroy R."/>
            <person name="Ravi A."/>
            <person name="Getino M."/>
            <person name="Pursley I."/>
            <person name="Horton D.L."/>
            <person name="Alikhan N.F."/>
            <person name="Baker D."/>
            <person name="Gharbi K."/>
            <person name="Hall N."/>
            <person name="Watson M."/>
            <person name="Adriaenssens E.M."/>
            <person name="Foster-Nyarko E."/>
            <person name="Jarju S."/>
            <person name="Secka A."/>
            <person name="Antonio M."/>
            <person name="Oren A."/>
            <person name="Chaudhuri R.R."/>
            <person name="La Ragione R."/>
            <person name="Hildebrand F."/>
            <person name="Pallen M.J."/>
        </authorList>
    </citation>
    <scope>NUCLEOTIDE SEQUENCE</scope>
    <source>
        <strain evidence="1">ChiSxjej3B15-24422</strain>
    </source>
</reference>
<proteinExistence type="predicted"/>
<name>A0A9D1YNV4_9FIRM</name>
<feature type="non-terminal residue" evidence="1">
    <location>
        <position position="61"/>
    </location>
</feature>
<evidence type="ECO:0000313" key="1">
    <source>
        <dbReference type="EMBL" id="HIY59526.1"/>
    </source>
</evidence>
<sequence>MQDHDLITGIIPSEKKTIFFALKESEHLFCFTTNNEVYSLENVNKSIELQTEDGFLIGKTH</sequence>
<comment type="caution">
    <text evidence="1">The sequence shown here is derived from an EMBL/GenBank/DDBJ whole genome shotgun (WGS) entry which is preliminary data.</text>
</comment>
<protein>
    <submittedName>
        <fullName evidence="1">Uncharacterized protein</fullName>
    </submittedName>
</protein>
<evidence type="ECO:0000313" key="2">
    <source>
        <dbReference type="Proteomes" id="UP000824007"/>
    </source>
</evidence>
<dbReference type="Proteomes" id="UP000824007">
    <property type="component" value="Unassembled WGS sequence"/>
</dbReference>
<reference evidence="1" key="2">
    <citation type="submission" date="2021-04" db="EMBL/GenBank/DDBJ databases">
        <authorList>
            <person name="Gilroy R."/>
        </authorList>
    </citation>
    <scope>NUCLEOTIDE SEQUENCE</scope>
    <source>
        <strain evidence="1">ChiSxjej3B15-24422</strain>
    </source>
</reference>
<accession>A0A9D1YNV4</accession>
<dbReference type="EMBL" id="DXDD01000035">
    <property type="protein sequence ID" value="HIY59526.1"/>
    <property type="molecule type" value="Genomic_DNA"/>
</dbReference>
<organism evidence="1 2">
    <name type="scientific">Candidatus Eisenbergiella pullistercoris</name>
    <dbReference type="NCBI Taxonomy" id="2838555"/>
    <lineage>
        <taxon>Bacteria</taxon>
        <taxon>Bacillati</taxon>
        <taxon>Bacillota</taxon>
        <taxon>Clostridia</taxon>
        <taxon>Lachnospirales</taxon>
        <taxon>Lachnospiraceae</taxon>
        <taxon>Eisenbergiella</taxon>
    </lineage>
</organism>
<gene>
    <name evidence="1" type="ORF">H9831_02425</name>
</gene>
<dbReference type="AlphaFoldDB" id="A0A9D1YNV4"/>